<dbReference type="Gene3D" id="1.25.10.10">
    <property type="entry name" value="Leucine-rich Repeat Variant"/>
    <property type="match status" value="4"/>
</dbReference>
<dbReference type="InterPro" id="IPR055496">
    <property type="entry name" value="DUF7068"/>
</dbReference>
<feature type="domain" description="NACHT" evidence="2">
    <location>
        <begin position="127"/>
        <end position="252"/>
    </location>
</feature>
<dbReference type="Pfam" id="PF23238">
    <property type="entry name" value="DUF7068"/>
    <property type="match status" value="1"/>
</dbReference>
<dbReference type="SUPFAM" id="SSF48371">
    <property type="entry name" value="ARM repeat"/>
    <property type="match status" value="2"/>
</dbReference>
<dbReference type="Proteomes" id="UP000703661">
    <property type="component" value="Unassembled WGS sequence"/>
</dbReference>
<dbReference type="EMBL" id="JAAAID010000788">
    <property type="protein sequence ID" value="KAG0013906.1"/>
    <property type="molecule type" value="Genomic_DNA"/>
</dbReference>
<reference evidence="3" key="1">
    <citation type="journal article" date="2020" name="Fungal Divers.">
        <title>Resolving the Mortierellaceae phylogeny through synthesis of multi-gene phylogenetics and phylogenomics.</title>
        <authorList>
            <person name="Vandepol N."/>
            <person name="Liber J."/>
            <person name="Desiro A."/>
            <person name="Na H."/>
            <person name="Kennedy M."/>
            <person name="Barry K."/>
            <person name="Grigoriev I.V."/>
            <person name="Miller A.N."/>
            <person name="O'Donnell K."/>
            <person name="Stajich J.E."/>
            <person name="Bonito G."/>
        </authorList>
    </citation>
    <scope>NUCLEOTIDE SEQUENCE</scope>
    <source>
        <strain evidence="3">NRRL 2769</strain>
    </source>
</reference>
<name>A0A9P6SZS3_9FUNG</name>
<dbReference type="InterPro" id="IPR007111">
    <property type="entry name" value="NACHT_NTPase"/>
</dbReference>
<dbReference type="PANTHER" id="PTHR46312">
    <property type="entry name" value="NACHT DOMAIN-CONTAINING PROTEIN"/>
    <property type="match status" value="1"/>
</dbReference>
<proteinExistence type="predicted"/>
<evidence type="ECO:0000256" key="1">
    <source>
        <dbReference type="SAM" id="MobiDB-lite"/>
    </source>
</evidence>
<dbReference type="InterPro" id="IPR027417">
    <property type="entry name" value="P-loop_NTPase"/>
</dbReference>
<dbReference type="AlphaFoldDB" id="A0A9P6SZS3"/>
<comment type="caution">
    <text evidence="3">The sequence shown here is derived from an EMBL/GenBank/DDBJ whole genome shotgun (WGS) entry which is preliminary data.</text>
</comment>
<dbReference type="SUPFAM" id="SSF52540">
    <property type="entry name" value="P-loop containing nucleoside triphosphate hydrolases"/>
    <property type="match status" value="1"/>
</dbReference>
<dbReference type="PROSITE" id="PS50837">
    <property type="entry name" value="NACHT"/>
    <property type="match status" value="1"/>
</dbReference>
<dbReference type="Pfam" id="PF13646">
    <property type="entry name" value="HEAT_2"/>
    <property type="match status" value="1"/>
</dbReference>
<feature type="region of interest" description="Disordered" evidence="1">
    <location>
        <begin position="1"/>
        <end position="27"/>
    </location>
</feature>
<keyword evidence="4" id="KW-1185">Reference proteome</keyword>
<accession>A0A9P6SZS3</accession>
<evidence type="ECO:0000313" key="3">
    <source>
        <dbReference type="EMBL" id="KAG0013906.1"/>
    </source>
</evidence>
<gene>
    <name evidence="3" type="ORF">BGZ80_010767</name>
</gene>
<evidence type="ECO:0000259" key="2">
    <source>
        <dbReference type="PROSITE" id="PS50837"/>
    </source>
</evidence>
<dbReference type="Pfam" id="PF05729">
    <property type="entry name" value="NACHT"/>
    <property type="match status" value="1"/>
</dbReference>
<dbReference type="InterPro" id="IPR011989">
    <property type="entry name" value="ARM-like"/>
</dbReference>
<dbReference type="PANTHER" id="PTHR46312:SF2">
    <property type="entry name" value="NUCLEOTIDE-BINDING OLIGOMERIZATION DOMAIN-CONTAINING PROTEIN 2-LIKE"/>
    <property type="match status" value="1"/>
</dbReference>
<dbReference type="Gene3D" id="3.40.50.300">
    <property type="entry name" value="P-loop containing nucleotide triphosphate hydrolases"/>
    <property type="match status" value="1"/>
</dbReference>
<protein>
    <recommendedName>
        <fullName evidence="2">NACHT domain-containing protein</fullName>
    </recommendedName>
</protein>
<evidence type="ECO:0000313" key="4">
    <source>
        <dbReference type="Proteomes" id="UP000703661"/>
    </source>
</evidence>
<sequence>MEATFSQTKVELGQPHKHINDNSQSPAARISIDDIREALKDHYKSELSIRRISGDPLDLGSCYVNLANVEGPFQRQKNKDELKEQAANIYRMSSYENIPETNTLATFPLEEFFNRRNLRDGRNDVPKTILVQGRAGIGKTTLCKKLVHAYQQGLWNDRFNAVLWLPLRQLTAYGARNLEDILRHKYFAHYPELEKEKLVAALSARRDKVLFVLDGLDEIISNVRRENDAPLREFLRHLLRQQHVIITSRPSGTDTSILPDLDLELETVGFSTRNVKDYLANVLNPEAARAVEKFIQQTPLIQDLANIPIQLDVICYIWDSLPSDLSKITMTGLYQLMTGKLWRKDGVRLQKSEAGKELAMDQINKLRSYQLDRIMAIEGEYLGFLAFKGILSHQIEFEESVLIDVMEELDQLRQRTNQDFLPIQLIDELMQTSFLHTADADLDVTKDKSRCAWHFIHLTFQEYFAANWLARHFQTIQLTPTSSSTLSMTTAQTAEFVQQHKYDPRYEIVWQMVAGQLKGEALELFFGLLQGTPRDLIGGRHQRLLAECLKEARPQLNEIALKRLEAEMTEWLMFDMEMYHGDFKVHTNDGGRQRSLGSNSVFPQEIMVSIMNQSEEARKYVLVALRSHRYLAPPTIEALSSCLHDRDEEINELAADALGGQSTLPESSIKSLFSALKEESFFCMDSAAQLLGNQDYLPESTMLFLTDELLEGNWSTKIFSAEVIATISFRQVSLPESTILALAKILDDDGDDDDAVPIAKVFAAHTLNGLTTLSEKIVEKLNSSLRYGNQATRQIVIQVFHNVVVRSQVTLPQSIIMAFVNALGDNCDAVRNAAIEAIGVLPELPESAILALIGILQCGSPDAQVSAAQALGTQSILPEHAVRALVIGLEDKNDFVREASVRALYNESASREIIIGSQIAALKSNDSHARSSAASILGKVASSPKFKFPEFAVISLVDALQDGCDIVRASAAKALCSLTSLPKFAIETLVAALQGEGSNVRVFAAKALGVQLELRESTISALVTALQDEVLDVKKSVAVALSIQPKLPESAAPALASALENEDGDLRNSVVKALGAVGTLPESAISALVGILQNATDAQWTKVSAATVLSAQSELHDSTIMELTSAIQSDDNDVFIKSYVAEALGAHTILPEYTIHVLLGILQERNIFYMQIVKALGNQPSLTKIVIQILTCNLTDEREHVRVSAAKVLEIASTLYHYFFTTIDFASIRNAVLDKRGS</sequence>
<dbReference type="InterPro" id="IPR016024">
    <property type="entry name" value="ARM-type_fold"/>
</dbReference>
<organism evidence="3 4">
    <name type="scientific">Entomortierella chlamydospora</name>
    <dbReference type="NCBI Taxonomy" id="101097"/>
    <lineage>
        <taxon>Eukaryota</taxon>
        <taxon>Fungi</taxon>
        <taxon>Fungi incertae sedis</taxon>
        <taxon>Mucoromycota</taxon>
        <taxon>Mortierellomycotina</taxon>
        <taxon>Mortierellomycetes</taxon>
        <taxon>Mortierellales</taxon>
        <taxon>Mortierellaceae</taxon>
        <taxon>Entomortierella</taxon>
    </lineage>
</organism>